<keyword evidence="2" id="KW-1185">Reference proteome</keyword>
<dbReference type="Proteomes" id="UP001168990">
    <property type="component" value="Unassembled WGS sequence"/>
</dbReference>
<name>A0AA39C6A7_9HYME</name>
<reference evidence="1" key="2">
    <citation type="submission" date="2023-03" db="EMBL/GenBank/DDBJ databases">
        <authorList>
            <person name="Inwood S.N."/>
            <person name="Skelly J.G."/>
            <person name="Guhlin J."/>
            <person name="Harrop T.W.R."/>
            <person name="Goldson S.G."/>
            <person name="Dearden P.K."/>
        </authorList>
    </citation>
    <scope>NUCLEOTIDE SEQUENCE</scope>
    <source>
        <strain evidence="1">Irish</strain>
        <tissue evidence="1">Whole body</tissue>
    </source>
</reference>
<dbReference type="EMBL" id="JAQQBS010001424">
    <property type="protein sequence ID" value="KAK0158692.1"/>
    <property type="molecule type" value="Genomic_DNA"/>
</dbReference>
<accession>A0AA39C6A7</accession>
<evidence type="ECO:0000313" key="2">
    <source>
        <dbReference type="Proteomes" id="UP001168990"/>
    </source>
</evidence>
<organism evidence="1 2">
    <name type="scientific">Microctonus aethiopoides</name>
    <dbReference type="NCBI Taxonomy" id="144406"/>
    <lineage>
        <taxon>Eukaryota</taxon>
        <taxon>Metazoa</taxon>
        <taxon>Ecdysozoa</taxon>
        <taxon>Arthropoda</taxon>
        <taxon>Hexapoda</taxon>
        <taxon>Insecta</taxon>
        <taxon>Pterygota</taxon>
        <taxon>Neoptera</taxon>
        <taxon>Endopterygota</taxon>
        <taxon>Hymenoptera</taxon>
        <taxon>Apocrita</taxon>
        <taxon>Ichneumonoidea</taxon>
        <taxon>Braconidae</taxon>
        <taxon>Euphorinae</taxon>
        <taxon>Microctonus</taxon>
    </lineage>
</organism>
<proteinExistence type="predicted"/>
<comment type="caution">
    <text evidence="1">The sequence shown here is derived from an EMBL/GenBank/DDBJ whole genome shotgun (WGS) entry which is preliminary data.</text>
</comment>
<sequence length="79" mass="8642">MGEGTLKANVLPIELGDEWGIDLNANLNSLLVRCLDSTMENGVDANGKEDRDWRLVEEQGGESWNGKHIEDGERVAASC</sequence>
<dbReference type="AlphaFoldDB" id="A0AA39C6A7"/>
<reference evidence="1" key="1">
    <citation type="journal article" date="2023" name="bioRxiv">
        <title>Scaffold-level genome assemblies of two parasitoid biocontrol wasps reveal the parthenogenesis mechanism and an associated novel virus.</title>
        <authorList>
            <person name="Inwood S."/>
            <person name="Skelly J."/>
            <person name="Guhlin J."/>
            <person name="Harrop T."/>
            <person name="Goldson S."/>
            <person name="Dearden P."/>
        </authorList>
    </citation>
    <scope>NUCLEOTIDE SEQUENCE</scope>
    <source>
        <strain evidence="1">Irish</strain>
        <tissue evidence="1">Whole body</tissue>
    </source>
</reference>
<protein>
    <submittedName>
        <fullName evidence="1">Uncharacterized protein</fullName>
    </submittedName>
</protein>
<evidence type="ECO:0000313" key="1">
    <source>
        <dbReference type="EMBL" id="KAK0158692.1"/>
    </source>
</evidence>
<gene>
    <name evidence="1" type="ORF">PV328_009668</name>
</gene>